<gene>
    <name evidence="2" type="ORF">CALMAC_LOCUS16508</name>
</gene>
<feature type="region of interest" description="Disordered" evidence="1">
    <location>
        <begin position="1"/>
        <end position="74"/>
    </location>
</feature>
<protein>
    <submittedName>
        <fullName evidence="2">Uncharacterized protein</fullName>
    </submittedName>
</protein>
<feature type="compositionally biased region" description="Polar residues" evidence="1">
    <location>
        <begin position="1"/>
        <end position="12"/>
    </location>
</feature>
<dbReference type="EMBL" id="CAACVG010011426">
    <property type="protein sequence ID" value="VEN58048.1"/>
    <property type="molecule type" value="Genomic_DNA"/>
</dbReference>
<reference evidence="2 3" key="1">
    <citation type="submission" date="2019-01" db="EMBL/GenBank/DDBJ databases">
        <authorList>
            <person name="Sayadi A."/>
        </authorList>
    </citation>
    <scope>NUCLEOTIDE SEQUENCE [LARGE SCALE GENOMIC DNA]</scope>
</reference>
<evidence type="ECO:0000313" key="2">
    <source>
        <dbReference type="EMBL" id="VEN58048.1"/>
    </source>
</evidence>
<dbReference type="OrthoDB" id="2163411at2759"/>
<evidence type="ECO:0000256" key="1">
    <source>
        <dbReference type="SAM" id="MobiDB-lite"/>
    </source>
</evidence>
<name>A0A653DDJ3_CALMS</name>
<dbReference type="Proteomes" id="UP000410492">
    <property type="component" value="Unassembled WGS sequence"/>
</dbReference>
<proteinExistence type="predicted"/>
<evidence type="ECO:0000313" key="3">
    <source>
        <dbReference type="Proteomes" id="UP000410492"/>
    </source>
</evidence>
<keyword evidence="3" id="KW-1185">Reference proteome</keyword>
<accession>A0A653DDJ3</accession>
<feature type="non-terminal residue" evidence="2">
    <location>
        <position position="1"/>
    </location>
</feature>
<dbReference type="AlphaFoldDB" id="A0A653DDJ3"/>
<organism evidence="2 3">
    <name type="scientific">Callosobruchus maculatus</name>
    <name type="common">Southern cowpea weevil</name>
    <name type="synonym">Pulse bruchid</name>
    <dbReference type="NCBI Taxonomy" id="64391"/>
    <lineage>
        <taxon>Eukaryota</taxon>
        <taxon>Metazoa</taxon>
        <taxon>Ecdysozoa</taxon>
        <taxon>Arthropoda</taxon>
        <taxon>Hexapoda</taxon>
        <taxon>Insecta</taxon>
        <taxon>Pterygota</taxon>
        <taxon>Neoptera</taxon>
        <taxon>Endopterygota</taxon>
        <taxon>Coleoptera</taxon>
        <taxon>Polyphaga</taxon>
        <taxon>Cucujiformia</taxon>
        <taxon>Chrysomeloidea</taxon>
        <taxon>Chrysomelidae</taxon>
        <taxon>Bruchinae</taxon>
        <taxon>Bruchini</taxon>
        <taxon>Callosobruchus</taxon>
    </lineage>
</organism>
<sequence>NRQEIGRSSSQAVVGANSKEKSKERKDKGTVSLMRRLTSIKRSKSPPPSSYSIDNPVFEDAQATAKSSPVHPIH</sequence>
<feature type="compositionally biased region" description="Basic and acidic residues" evidence="1">
    <location>
        <begin position="18"/>
        <end position="29"/>
    </location>
</feature>